<dbReference type="Proteomes" id="UP001189624">
    <property type="component" value="Chromosome 4"/>
</dbReference>
<evidence type="ECO:0000313" key="1">
    <source>
        <dbReference type="EMBL" id="CAJ1946815.1"/>
    </source>
</evidence>
<dbReference type="EMBL" id="OY731401">
    <property type="protein sequence ID" value="CAJ1946815.1"/>
    <property type="molecule type" value="Genomic_DNA"/>
</dbReference>
<proteinExistence type="predicted"/>
<sequence>MPLEFLHGNGRTELLLKNFNSLHYVSFHQQHNVGRGVLSEDAEAGQASPLRQHGGGCCLVGGIDAEAG</sequence>
<dbReference type="AlphaFoldDB" id="A0AA86S8J3"/>
<keyword evidence="2" id="KW-1185">Reference proteome</keyword>
<reference evidence="1" key="1">
    <citation type="submission" date="2023-10" db="EMBL/GenBank/DDBJ databases">
        <authorList>
            <person name="Domelevo Entfellner J.-B."/>
        </authorList>
    </citation>
    <scope>NUCLEOTIDE SEQUENCE</scope>
</reference>
<gene>
    <name evidence="1" type="ORF">AYBTSS11_LOCUS12329</name>
</gene>
<organism evidence="1 2">
    <name type="scientific">Sphenostylis stenocarpa</name>
    <dbReference type="NCBI Taxonomy" id="92480"/>
    <lineage>
        <taxon>Eukaryota</taxon>
        <taxon>Viridiplantae</taxon>
        <taxon>Streptophyta</taxon>
        <taxon>Embryophyta</taxon>
        <taxon>Tracheophyta</taxon>
        <taxon>Spermatophyta</taxon>
        <taxon>Magnoliopsida</taxon>
        <taxon>eudicotyledons</taxon>
        <taxon>Gunneridae</taxon>
        <taxon>Pentapetalae</taxon>
        <taxon>rosids</taxon>
        <taxon>fabids</taxon>
        <taxon>Fabales</taxon>
        <taxon>Fabaceae</taxon>
        <taxon>Papilionoideae</taxon>
        <taxon>50 kb inversion clade</taxon>
        <taxon>NPAAA clade</taxon>
        <taxon>indigoferoid/millettioid clade</taxon>
        <taxon>Phaseoleae</taxon>
        <taxon>Sphenostylis</taxon>
    </lineage>
</organism>
<accession>A0AA86S8J3</accession>
<protein>
    <submittedName>
        <fullName evidence="1">Uncharacterized protein</fullName>
    </submittedName>
</protein>
<evidence type="ECO:0000313" key="2">
    <source>
        <dbReference type="Proteomes" id="UP001189624"/>
    </source>
</evidence>
<dbReference type="Gramene" id="rna-AYBTSS11_LOCUS12329">
    <property type="protein sequence ID" value="CAJ1946815.1"/>
    <property type="gene ID" value="gene-AYBTSS11_LOCUS12329"/>
</dbReference>
<name>A0AA86S8J3_9FABA</name>